<dbReference type="PROSITE" id="PS50102">
    <property type="entry name" value="RRM"/>
    <property type="match status" value="1"/>
</dbReference>
<dbReference type="SUPFAM" id="SSF50891">
    <property type="entry name" value="Cyclophilin-like"/>
    <property type="match status" value="1"/>
</dbReference>
<evidence type="ECO:0000259" key="13">
    <source>
        <dbReference type="PROSITE" id="PS51827"/>
    </source>
</evidence>
<dbReference type="InterPro" id="IPR035542">
    <property type="entry name" value="CRIP"/>
</dbReference>
<feature type="compositionally biased region" description="Basic and acidic residues" evidence="10">
    <location>
        <begin position="548"/>
        <end position="573"/>
    </location>
</feature>
<gene>
    <name evidence="14" type="ORF">SUZIE_142630</name>
</gene>
<sequence length="613" mass="69640">MAVLLETTLGDVVIDLYTEERPRVFVRGVGLKVAALLRCLGVACWVPALRSSLVFGGEASRTCYCGFTVLSLRLRGTQQIFIDEYQLSLISLMKSGRTCMAQRGLASHPLQREEASAQSQLYGDQASFFEAEKVPRIKHKKKGTVSMVNNGSDQHGSQFLITTGENLDYLDGVHTVFGEVTEGMDIVKKINETFVDKDFVPYQDIRINHTVILDDPFDDPPDLIIPDRSPEPTKEQLDSGRIGADEEIDDFKGRSAEEVEEIKAEKEAKTQAILLEMVVWCVGLLRGVLRRAAGAGRSDRAARPCAPLFPGAVSAGALCPRPASPTWRRTPRMATCVEALRCEGETDKHWRHHREFLLRNAGDLVPKGGAASANMDEAADAESGTRNRQLQQLIAFSMAWANHFFLGCRYPQKIMDKILSMAEGIKVTDVPIHTARDELVAKKGCEVIRDWKTGESLCYAFIEFEKEEDCEKAFFKMDNVLIDDRRIHVDFSQSVAKVKWKGKGGKYTKSDFKEYEKEQDKPSNLVLKDKDIYREMGFGHYEEEESCWEKQKSEKRDRPQNRSRSRSRERDGHYSNSHKPKYQTDPYERERSKKRDRSRSPKKSKDKEKSKYR</sequence>
<protein>
    <recommendedName>
        <fullName evidence="9">Peptidyl-prolyl cis-trans isomerase</fullName>
        <shortName evidence="9">PPIase</shortName>
        <ecNumber evidence="9">5.2.1.8</ecNumber>
    </recommendedName>
</protein>
<evidence type="ECO:0000259" key="12">
    <source>
        <dbReference type="PROSITE" id="PS50102"/>
    </source>
</evidence>
<dbReference type="InterPro" id="IPR002130">
    <property type="entry name" value="Cyclophilin-type_PPIase_dom"/>
</dbReference>
<dbReference type="SMART" id="SM00360">
    <property type="entry name" value="RRM"/>
    <property type="match status" value="1"/>
</dbReference>
<dbReference type="Pfam" id="PF00160">
    <property type="entry name" value="Pro_isomerase"/>
    <property type="match status" value="1"/>
</dbReference>
<evidence type="ECO:0000313" key="14">
    <source>
        <dbReference type="EMBL" id="MBZ3877376.1"/>
    </source>
</evidence>
<evidence type="ECO:0000256" key="8">
    <source>
        <dbReference type="PROSITE-ProRule" id="PRU00176"/>
    </source>
</evidence>
<dbReference type="Gene3D" id="2.40.100.10">
    <property type="entry name" value="Cyclophilin-like"/>
    <property type="match status" value="1"/>
</dbReference>
<keyword evidence="7 9" id="KW-0539">Nucleus</keyword>
<name>A0AA41MSX2_SCICA</name>
<dbReference type="InterPro" id="IPR012677">
    <property type="entry name" value="Nucleotide-bd_a/b_plait_sf"/>
</dbReference>
<evidence type="ECO:0000256" key="7">
    <source>
        <dbReference type="ARBA" id="ARBA00023242"/>
    </source>
</evidence>
<dbReference type="InterPro" id="IPR029000">
    <property type="entry name" value="Cyclophilin-like_dom_sf"/>
</dbReference>
<dbReference type="Gene3D" id="3.30.70.330">
    <property type="match status" value="1"/>
</dbReference>
<proteinExistence type="inferred from homology"/>
<accession>A0AA41MSX2</accession>
<comment type="similarity">
    <text evidence="9">Belongs to the cyclophilin-type PPIase family. PPIL4 subfamily.</text>
</comment>
<keyword evidence="5 9" id="KW-0697">Rotamase</keyword>
<dbReference type="GO" id="GO:0005634">
    <property type="term" value="C:nucleus"/>
    <property type="evidence" value="ECO:0007669"/>
    <property type="project" value="UniProtKB-SubCell"/>
</dbReference>
<dbReference type="EC" id="5.2.1.8" evidence="9"/>
<evidence type="ECO:0000313" key="15">
    <source>
        <dbReference type="Proteomes" id="UP001166674"/>
    </source>
</evidence>
<evidence type="ECO:0000256" key="1">
    <source>
        <dbReference type="ARBA" id="ARBA00000971"/>
    </source>
</evidence>
<keyword evidence="6 9" id="KW-0413">Isomerase</keyword>
<dbReference type="SUPFAM" id="SSF54928">
    <property type="entry name" value="RNA-binding domain, RBD"/>
    <property type="match status" value="1"/>
</dbReference>
<feature type="region of interest" description="Disordered" evidence="10">
    <location>
        <begin position="548"/>
        <end position="613"/>
    </location>
</feature>
<evidence type="ECO:0000256" key="6">
    <source>
        <dbReference type="ARBA" id="ARBA00023235"/>
    </source>
</evidence>
<evidence type="ECO:0000256" key="10">
    <source>
        <dbReference type="SAM" id="MobiDB-lite"/>
    </source>
</evidence>
<dbReference type="PANTHER" id="PTHR45843:SF1">
    <property type="entry name" value="PEPTIDYL-PROLYL CIS-TRANS ISOMERASE-LIKE 4"/>
    <property type="match status" value="1"/>
</dbReference>
<dbReference type="Proteomes" id="UP001166674">
    <property type="component" value="Unassembled WGS sequence"/>
</dbReference>
<dbReference type="InterPro" id="IPR021859">
    <property type="entry name" value="XTBD"/>
</dbReference>
<dbReference type="EMBL" id="JAATJV010295611">
    <property type="protein sequence ID" value="MBZ3877376.1"/>
    <property type="molecule type" value="Genomic_DNA"/>
</dbReference>
<organism evidence="14 15">
    <name type="scientific">Sciurus carolinensis</name>
    <name type="common">Eastern gray squirrel</name>
    <dbReference type="NCBI Taxonomy" id="30640"/>
    <lineage>
        <taxon>Eukaryota</taxon>
        <taxon>Metazoa</taxon>
        <taxon>Chordata</taxon>
        <taxon>Craniata</taxon>
        <taxon>Vertebrata</taxon>
        <taxon>Euteleostomi</taxon>
        <taxon>Mammalia</taxon>
        <taxon>Eutheria</taxon>
        <taxon>Euarchontoglires</taxon>
        <taxon>Glires</taxon>
        <taxon>Rodentia</taxon>
        <taxon>Sciuromorpha</taxon>
        <taxon>Sciuridae</taxon>
        <taxon>Sciurinae</taxon>
        <taxon>Sciurini</taxon>
        <taxon>Sciurus</taxon>
    </lineage>
</organism>
<comment type="subcellular location">
    <subcellularLocation>
        <location evidence="2 9">Nucleus</location>
    </subcellularLocation>
</comment>
<comment type="function">
    <text evidence="9">PPIases accelerate the folding of proteins. It catalyzes the cis-trans isomerization of proline imidic peptide bonds in oligopeptides.</text>
</comment>
<feature type="compositionally biased region" description="Basic and acidic residues" evidence="10">
    <location>
        <begin position="603"/>
        <end position="613"/>
    </location>
</feature>
<comment type="similarity">
    <text evidence="3">Belongs to the CARF family.</text>
</comment>
<evidence type="ECO:0000256" key="5">
    <source>
        <dbReference type="ARBA" id="ARBA00023110"/>
    </source>
</evidence>
<dbReference type="PROSITE" id="PS50072">
    <property type="entry name" value="CSA_PPIASE_2"/>
    <property type="match status" value="1"/>
</dbReference>
<dbReference type="GO" id="GO:0003755">
    <property type="term" value="F:peptidyl-prolyl cis-trans isomerase activity"/>
    <property type="evidence" value="ECO:0007669"/>
    <property type="project" value="UniProtKB-UniRule"/>
</dbReference>
<feature type="domain" description="PPIase cyclophilin-type" evidence="11">
    <location>
        <begin position="6"/>
        <end position="212"/>
    </location>
</feature>
<comment type="caution">
    <text evidence="14">The sequence shown here is derived from an EMBL/GenBank/DDBJ whole genome shotgun (WGS) entry which is preliminary data.</text>
</comment>
<feature type="compositionally biased region" description="Basic and acidic residues" evidence="10">
    <location>
        <begin position="228"/>
        <end position="238"/>
    </location>
</feature>
<evidence type="ECO:0000259" key="11">
    <source>
        <dbReference type="PROSITE" id="PS50072"/>
    </source>
</evidence>
<comment type="catalytic activity">
    <reaction evidence="1 9">
        <text>[protein]-peptidylproline (omega=180) = [protein]-peptidylproline (omega=0)</text>
        <dbReference type="Rhea" id="RHEA:16237"/>
        <dbReference type="Rhea" id="RHEA-COMP:10747"/>
        <dbReference type="Rhea" id="RHEA-COMP:10748"/>
        <dbReference type="ChEBI" id="CHEBI:83833"/>
        <dbReference type="ChEBI" id="CHEBI:83834"/>
        <dbReference type="EC" id="5.2.1.8"/>
    </reaction>
</comment>
<dbReference type="PRINTS" id="PR00153">
    <property type="entry name" value="CSAPPISMRASE"/>
</dbReference>
<keyword evidence="15" id="KW-1185">Reference proteome</keyword>
<evidence type="ECO:0000256" key="4">
    <source>
        <dbReference type="ARBA" id="ARBA00022884"/>
    </source>
</evidence>
<reference evidence="14" key="1">
    <citation type="submission" date="2020-03" db="EMBL/GenBank/DDBJ databases">
        <title>Studies in the Genomics of Life Span.</title>
        <authorList>
            <person name="Glass D."/>
        </authorList>
    </citation>
    <scope>NUCLEOTIDE SEQUENCE</scope>
    <source>
        <strain evidence="14">SUZIE</strain>
        <tissue evidence="14">Muscle</tissue>
    </source>
</reference>
<dbReference type="GO" id="GO:0003723">
    <property type="term" value="F:RNA binding"/>
    <property type="evidence" value="ECO:0007669"/>
    <property type="project" value="UniProtKB-UniRule"/>
</dbReference>
<dbReference type="PANTHER" id="PTHR45843">
    <property type="entry name" value="PEPTIDYL-PROLYL CIS-TRANS ISOMERASE-LIKE 4"/>
    <property type="match status" value="1"/>
</dbReference>
<feature type="domain" description="XRN2-binding (XTBD)" evidence="13">
    <location>
        <begin position="337"/>
        <end position="443"/>
    </location>
</feature>
<keyword evidence="4 8" id="KW-0694">RNA-binding</keyword>
<evidence type="ECO:0000256" key="2">
    <source>
        <dbReference type="ARBA" id="ARBA00004123"/>
    </source>
</evidence>
<evidence type="ECO:0000256" key="9">
    <source>
        <dbReference type="RuleBase" id="RU365081"/>
    </source>
</evidence>
<dbReference type="InterPro" id="IPR000504">
    <property type="entry name" value="RRM_dom"/>
</dbReference>
<dbReference type="Pfam" id="PF00076">
    <property type="entry name" value="RRM_1"/>
    <property type="match status" value="1"/>
</dbReference>
<feature type="domain" description="RRM" evidence="12">
    <location>
        <begin position="446"/>
        <end position="494"/>
    </location>
</feature>
<feature type="region of interest" description="Disordered" evidence="10">
    <location>
        <begin position="218"/>
        <end position="239"/>
    </location>
</feature>
<evidence type="ECO:0000256" key="3">
    <source>
        <dbReference type="ARBA" id="ARBA00010053"/>
    </source>
</evidence>
<dbReference type="Pfam" id="PF11952">
    <property type="entry name" value="XTBD"/>
    <property type="match status" value="1"/>
</dbReference>
<dbReference type="AlphaFoldDB" id="A0AA41MSX2"/>
<dbReference type="InterPro" id="IPR035979">
    <property type="entry name" value="RBD_domain_sf"/>
</dbReference>
<dbReference type="PROSITE" id="PS51827">
    <property type="entry name" value="XTBD"/>
    <property type="match status" value="1"/>
</dbReference>